<dbReference type="SUPFAM" id="SSF46955">
    <property type="entry name" value="Putative DNA-binding domain"/>
    <property type="match status" value="1"/>
</dbReference>
<dbReference type="GO" id="GO:0003677">
    <property type="term" value="F:DNA binding"/>
    <property type="evidence" value="ECO:0007669"/>
    <property type="project" value="UniProtKB-KW"/>
</dbReference>
<dbReference type="Gene3D" id="1.10.1660.10">
    <property type="match status" value="1"/>
</dbReference>
<gene>
    <name evidence="3" type="ORF">SAMN04488528_1012119</name>
</gene>
<keyword evidence="4" id="KW-1185">Reference proteome</keyword>
<dbReference type="AlphaFoldDB" id="A0A1I0YGF9"/>
<dbReference type="InterPro" id="IPR009061">
    <property type="entry name" value="DNA-bd_dom_put_sf"/>
</dbReference>
<protein>
    <submittedName>
        <fullName evidence="3">DNA-binding transcriptional regulator, MerR family</fullName>
    </submittedName>
</protein>
<sequence>MNENFLTISELANKLSVSTRTLRYYDKIGLLSPAHYNNSGYRMYRYNDLTKLQYILSLKFLGFSLNEIKAFVYENEENLKEILKDQKAMLKEKRLQIDAIINAIDETDELLKTSDDPCDSIIKVINAVQLSKKTNWLNTYLSSEQRKYIKTLVEASYSKKSLCKFKTMNSNENFRKNENMHKFV</sequence>
<dbReference type="InterPro" id="IPR000551">
    <property type="entry name" value="MerR-type_HTH_dom"/>
</dbReference>
<dbReference type="PANTHER" id="PTHR30204">
    <property type="entry name" value="REDOX-CYCLING DRUG-SENSING TRANSCRIPTIONAL ACTIVATOR SOXR"/>
    <property type="match status" value="1"/>
</dbReference>
<reference evidence="3 4" key="1">
    <citation type="submission" date="2016-10" db="EMBL/GenBank/DDBJ databases">
        <authorList>
            <person name="de Groot N.N."/>
        </authorList>
    </citation>
    <scope>NUCLEOTIDE SEQUENCE [LARGE SCALE GENOMIC DNA]</scope>
    <source>
        <strain evidence="3 4">DSM 12271</strain>
    </source>
</reference>
<dbReference type="Pfam" id="PF13411">
    <property type="entry name" value="MerR_1"/>
    <property type="match status" value="1"/>
</dbReference>
<dbReference type="InterPro" id="IPR047057">
    <property type="entry name" value="MerR_fam"/>
</dbReference>
<dbReference type="STRING" id="84698.SAMN04488528_1012119"/>
<accession>A0A1I0YGF9</accession>
<feature type="domain" description="HTH merR-type" evidence="2">
    <location>
        <begin position="5"/>
        <end position="74"/>
    </location>
</feature>
<dbReference type="CDD" id="cd01106">
    <property type="entry name" value="HTH_TipAL-Mta"/>
    <property type="match status" value="1"/>
</dbReference>
<dbReference type="PANTHER" id="PTHR30204:SF96">
    <property type="entry name" value="CHROMOSOME-ANCHORING PROTEIN RACA"/>
    <property type="match status" value="1"/>
</dbReference>
<organism evidence="3 4">
    <name type="scientific">Clostridium frigidicarnis</name>
    <dbReference type="NCBI Taxonomy" id="84698"/>
    <lineage>
        <taxon>Bacteria</taxon>
        <taxon>Bacillati</taxon>
        <taxon>Bacillota</taxon>
        <taxon>Clostridia</taxon>
        <taxon>Eubacteriales</taxon>
        <taxon>Clostridiaceae</taxon>
        <taxon>Clostridium</taxon>
    </lineage>
</organism>
<dbReference type="GO" id="GO:0003700">
    <property type="term" value="F:DNA-binding transcription factor activity"/>
    <property type="evidence" value="ECO:0007669"/>
    <property type="project" value="InterPro"/>
</dbReference>
<dbReference type="PROSITE" id="PS00552">
    <property type="entry name" value="HTH_MERR_1"/>
    <property type="match status" value="1"/>
</dbReference>
<dbReference type="PRINTS" id="PR00040">
    <property type="entry name" value="HTHMERR"/>
</dbReference>
<dbReference type="Proteomes" id="UP000198619">
    <property type="component" value="Unassembled WGS sequence"/>
</dbReference>
<evidence type="ECO:0000313" key="4">
    <source>
        <dbReference type="Proteomes" id="UP000198619"/>
    </source>
</evidence>
<dbReference type="EMBL" id="FOKI01000012">
    <property type="protein sequence ID" value="SFB11448.1"/>
    <property type="molecule type" value="Genomic_DNA"/>
</dbReference>
<evidence type="ECO:0000256" key="1">
    <source>
        <dbReference type="ARBA" id="ARBA00023125"/>
    </source>
</evidence>
<dbReference type="SMART" id="SM00422">
    <property type="entry name" value="HTH_MERR"/>
    <property type="match status" value="1"/>
</dbReference>
<name>A0A1I0YGF9_9CLOT</name>
<dbReference type="PROSITE" id="PS50937">
    <property type="entry name" value="HTH_MERR_2"/>
    <property type="match status" value="1"/>
</dbReference>
<evidence type="ECO:0000259" key="2">
    <source>
        <dbReference type="PROSITE" id="PS50937"/>
    </source>
</evidence>
<proteinExistence type="predicted"/>
<evidence type="ECO:0000313" key="3">
    <source>
        <dbReference type="EMBL" id="SFB11448.1"/>
    </source>
</evidence>
<dbReference type="RefSeq" id="WP_177199379.1">
    <property type="nucleotide sequence ID" value="NZ_FOKI01000012.1"/>
</dbReference>
<keyword evidence="1 3" id="KW-0238">DNA-binding</keyword>